<dbReference type="PANTHER" id="PTHR15537">
    <property type="entry name" value="F-BOX ONLY PROTEIN 7"/>
    <property type="match status" value="1"/>
</dbReference>
<dbReference type="Gene3D" id="3.40.1000.30">
    <property type="match status" value="1"/>
</dbReference>
<gene>
    <name evidence="2" type="ORF">OBRU01_17922</name>
</gene>
<dbReference type="CDD" id="cd22146">
    <property type="entry name" value="F-box_ScMFB1-like"/>
    <property type="match status" value="1"/>
</dbReference>
<feature type="domain" description="F-box" evidence="1">
    <location>
        <begin position="181"/>
        <end position="227"/>
    </location>
</feature>
<keyword evidence="3" id="KW-1185">Reference proteome</keyword>
<dbReference type="Gene3D" id="1.20.1280.50">
    <property type="match status" value="1"/>
</dbReference>
<dbReference type="InterPro" id="IPR036047">
    <property type="entry name" value="F-box-like_dom_sf"/>
</dbReference>
<dbReference type="InterPro" id="IPR001810">
    <property type="entry name" value="F-box_dom"/>
</dbReference>
<dbReference type="Pfam" id="PF12937">
    <property type="entry name" value="F-box-like"/>
    <property type="match status" value="1"/>
</dbReference>
<dbReference type="GO" id="GO:0019901">
    <property type="term" value="F:protein kinase binding"/>
    <property type="evidence" value="ECO:0007669"/>
    <property type="project" value="InterPro"/>
</dbReference>
<reference evidence="2 3" key="1">
    <citation type="journal article" date="2015" name="Genome Biol. Evol.">
        <title>The genome of winter moth (Operophtera brumata) provides a genomic perspective on sexual dimorphism and phenology.</title>
        <authorList>
            <person name="Derks M.F."/>
            <person name="Smit S."/>
            <person name="Salis L."/>
            <person name="Schijlen E."/>
            <person name="Bossers A."/>
            <person name="Mateman C."/>
            <person name="Pijl A.S."/>
            <person name="de Ridder D."/>
            <person name="Groenen M.A."/>
            <person name="Visser M.E."/>
            <person name="Megens H.J."/>
        </authorList>
    </citation>
    <scope>NUCLEOTIDE SEQUENCE [LARGE SCALE GENOMIC DNA]</scope>
    <source>
        <strain evidence="2">WM2013NL</strain>
        <tissue evidence="2">Head and thorax</tissue>
    </source>
</reference>
<dbReference type="InterPro" id="IPR047118">
    <property type="entry name" value="Fbxo7"/>
</dbReference>
<evidence type="ECO:0000313" key="3">
    <source>
        <dbReference type="Proteomes" id="UP000037510"/>
    </source>
</evidence>
<dbReference type="AlphaFoldDB" id="A0A0L7KZP5"/>
<dbReference type="SMART" id="SM00256">
    <property type="entry name" value="FBOX"/>
    <property type="match status" value="1"/>
</dbReference>
<accession>A0A0L7KZP5</accession>
<organism evidence="2 3">
    <name type="scientific">Operophtera brumata</name>
    <name type="common">Winter moth</name>
    <name type="synonym">Phalaena brumata</name>
    <dbReference type="NCBI Taxonomy" id="104452"/>
    <lineage>
        <taxon>Eukaryota</taxon>
        <taxon>Metazoa</taxon>
        <taxon>Ecdysozoa</taxon>
        <taxon>Arthropoda</taxon>
        <taxon>Hexapoda</taxon>
        <taxon>Insecta</taxon>
        <taxon>Pterygota</taxon>
        <taxon>Neoptera</taxon>
        <taxon>Endopterygota</taxon>
        <taxon>Lepidoptera</taxon>
        <taxon>Glossata</taxon>
        <taxon>Ditrysia</taxon>
        <taxon>Geometroidea</taxon>
        <taxon>Geometridae</taxon>
        <taxon>Larentiinae</taxon>
        <taxon>Operophtera</taxon>
    </lineage>
</organism>
<evidence type="ECO:0000259" key="1">
    <source>
        <dbReference type="PROSITE" id="PS50181"/>
    </source>
</evidence>
<evidence type="ECO:0000313" key="2">
    <source>
        <dbReference type="EMBL" id="KOB68728.1"/>
    </source>
</evidence>
<sequence length="291" mass="33643">MESKETLPAMTLSLEESTTERVPRLLEEILKRVIPEFSRESIQKDYLFIVIIVSMFENGFVLVDNDCQIIDHNLIDTKQLCEWKSQSGVYEALFILYGFKHISLKLIMSPLSALVLVNVVIIDLDSETYSVCLPVSRFVVSPQATTIPMIFRDLKQFSLTFKNKILAAVKSRILMHHGYASASLIGLPEELLFKIMLILNVNDVLNVSKTCMTLNMVLQSDILWHGMVKRDFQENHISQPDFNWKEIYKKSHILKYDEAQRRLQQAAGTLHDFVDYSDYVSYIDNPMWNII</sequence>
<dbReference type="STRING" id="104452.A0A0L7KZP5"/>
<protein>
    <submittedName>
        <fullName evidence="2">Putative f-box only protein 7-like isoform 1</fullName>
    </submittedName>
</protein>
<dbReference type="EMBL" id="JTDY01004001">
    <property type="protein sequence ID" value="KOB68728.1"/>
    <property type="molecule type" value="Genomic_DNA"/>
</dbReference>
<dbReference type="SUPFAM" id="SSF81383">
    <property type="entry name" value="F-box domain"/>
    <property type="match status" value="1"/>
</dbReference>
<comment type="caution">
    <text evidence="2">The sequence shown here is derived from an EMBL/GenBank/DDBJ whole genome shotgun (WGS) entry which is preliminary data.</text>
</comment>
<name>A0A0L7KZP5_OPEBR</name>
<dbReference type="GO" id="GO:1903599">
    <property type="term" value="P:positive regulation of autophagy of mitochondrion"/>
    <property type="evidence" value="ECO:0007669"/>
    <property type="project" value="TreeGrafter"/>
</dbReference>
<dbReference type="PANTHER" id="PTHR15537:SF2">
    <property type="entry name" value="F-BOX ONLY PROTEIN 7"/>
    <property type="match status" value="1"/>
</dbReference>
<proteinExistence type="predicted"/>
<dbReference type="Proteomes" id="UP000037510">
    <property type="component" value="Unassembled WGS sequence"/>
</dbReference>
<dbReference type="PROSITE" id="PS50181">
    <property type="entry name" value="FBOX"/>
    <property type="match status" value="1"/>
</dbReference>